<feature type="compositionally biased region" description="Low complexity" evidence="1">
    <location>
        <begin position="195"/>
        <end position="214"/>
    </location>
</feature>
<evidence type="ECO:0000313" key="3">
    <source>
        <dbReference type="Proteomes" id="UP000239649"/>
    </source>
</evidence>
<dbReference type="OrthoDB" id="515825at2759"/>
<feature type="region of interest" description="Disordered" evidence="1">
    <location>
        <begin position="108"/>
        <end position="218"/>
    </location>
</feature>
<reference evidence="2 3" key="1">
    <citation type="journal article" date="2018" name="Plant J.">
        <title>Genome sequences of Chlorella sorokiniana UTEX 1602 and Micractinium conductrix SAG 241.80: implications to maltose excretion by a green alga.</title>
        <authorList>
            <person name="Arriola M.B."/>
            <person name="Velmurugan N."/>
            <person name="Zhang Y."/>
            <person name="Plunkett M.H."/>
            <person name="Hondzo H."/>
            <person name="Barney B.M."/>
        </authorList>
    </citation>
    <scope>NUCLEOTIDE SEQUENCE [LARGE SCALE GENOMIC DNA]</scope>
    <source>
        <strain evidence="2 3">SAG 241.80</strain>
    </source>
</reference>
<feature type="compositionally biased region" description="Gly residues" evidence="1">
    <location>
        <begin position="52"/>
        <end position="65"/>
    </location>
</feature>
<protein>
    <submittedName>
        <fullName evidence="2">Uncharacterized protein</fullName>
    </submittedName>
</protein>
<feature type="compositionally biased region" description="Low complexity" evidence="1">
    <location>
        <begin position="38"/>
        <end position="51"/>
    </location>
</feature>
<feature type="region of interest" description="Disordered" evidence="1">
    <location>
        <begin position="1"/>
        <end position="90"/>
    </location>
</feature>
<evidence type="ECO:0000313" key="2">
    <source>
        <dbReference type="EMBL" id="PSC74882.1"/>
    </source>
</evidence>
<sequence>MKRSGSIELQFPQQKRRNSELDLQAKAAPSRSHRPPRGLKSSSSGLQRSSSLGGGAASSAGGSGKGAACDLDGLPEVSSPPPTRPMGFVTELPASPFALAASLAGGVAAPLQPGAGRRQQPGSASASESASESESESDEGSLQDQENQQPGSSGCGGGAPPAPATWLFSPVRPRARPGPGAGSASAPVPIPSPLLSPHMPTPRAAAAERTPSATLTHAPSFSSWMVPATRAPSPSAAPPARARVDVGDIVANLVGDCRKPRVFERCAPSHLDRLLAELGDSHYPSSLMQWEQEELGDSDGS</sequence>
<dbReference type="EMBL" id="LHPF02000003">
    <property type="protein sequence ID" value="PSC74882.1"/>
    <property type="molecule type" value="Genomic_DNA"/>
</dbReference>
<feature type="compositionally biased region" description="Acidic residues" evidence="1">
    <location>
        <begin position="131"/>
        <end position="141"/>
    </location>
</feature>
<comment type="caution">
    <text evidence="2">The sequence shown here is derived from an EMBL/GenBank/DDBJ whole genome shotgun (WGS) entry which is preliminary data.</text>
</comment>
<keyword evidence="3" id="KW-1185">Reference proteome</keyword>
<accession>A0A2P6VL97</accession>
<gene>
    <name evidence="2" type="ORF">C2E20_1897</name>
</gene>
<dbReference type="AlphaFoldDB" id="A0A2P6VL97"/>
<dbReference type="Proteomes" id="UP000239649">
    <property type="component" value="Unassembled WGS sequence"/>
</dbReference>
<evidence type="ECO:0000256" key="1">
    <source>
        <dbReference type="SAM" id="MobiDB-lite"/>
    </source>
</evidence>
<organism evidence="2 3">
    <name type="scientific">Micractinium conductrix</name>
    <dbReference type="NCBI Taxonomy" id="554055"/>
    <lineage>
        <taxon>Eukaryota</taxon>
        <taxon>Viridiplantae</taxon>
        <taxon>Chlorophyta</taxon>
        <taxon>core chlorophytes</taxon>
        <taxon>Trebouxiophyceae</taxon>
        <taxon>Chlorellales</taxon>
        <taxon>Chlorellaceae</taxon>
        <taxon>Chlorella clade</taxon>
        <taxon>Micractinium</taxon>
    </lineage>
</organism>
<proteinExistence type="predicted"/>
<name>A0A2P6VL97_9CHLO</name>